<dbReference type="OrthoDB" id="428010at2759"/>
<name>A0A812Q3E5_9DINO</name>
<keyword evidence="1" id="KW-0732">Signal</keyword>
<reference evidence="2" key="1">
    <citation type="submission" date="2021-02" db="EMBL/GenBank/DDBJ databases">
        <authorList>
            <person name="Dougan E. K."/>
            <person name="Rhodes N."/>
            <person name="Thang M."/>
            <person name="Chan C."/>
        </authorList>
    </citation>
    <scope>NUCLEOTIDE SEQUENCE</scope>
</reference>
<keyword evidence="3" id="KW-1185">Reference proteome</keyword>
<proteinExistence type="predicted"/>
<protein>
    <submittedName>
        <fullName evidence="2">Uncharacterized protein</fullName>
    </submittedName>
</protein>
<dbReference type="EMBL" id="CAJNDS010002158">
    <property type="protein sequence ID" value="CAE7355732.1"/>
    <property type="molecule type" value="Genomic_DNA"/>
</dbReference>
<gene>
    <name evidence="2" type="ORF">SNAT2548_LOCUS18914</name>
</gene>
<feature type="signal peptide" evidence="1">
    <location>
        <begin position="1"/>
        <end position="24"/>
    </location>
</feature>
<dbReference type="Proteomes" id="UP000604046">
    <property type="component" value="Unassembled WGS sequence"/>
</dbReference>
<dbReference type="AlphaFoldDB" id="A0A812Q3E5"/>
<evidence type="ECO:0000256" key="1">
    <source>
        <dbReference type="SAM" id="SignalP"/>
    </source>
</evidence>
<sequence length="93" mass="10529">MPLMAFRVLPGLFWLLGEAPAAPAASPPWLPAEDGAASLEMKWPPSRRARSNRVNVTVFLTDVHSFDEPEGQIAVYAFMKLWWRLPRHWTTGL</sequence>
<accession>A0A812Q3E5</accession>
<comment type="caution">
    <text evidence="2">The sequence shown here is derived from an EMBL/GenBank/DDBJ whole genome shotgun (WGS) entry which is preliminary data.</text>
</comment>
<organism evidence="2 3">
    <name type="scientific">Symbiodinium natans</name>
    <dbReference type="NCBI Taxonomy" id="878477"/>
    <lineage>
        <taxon>Eukaryota</taxon>
        <taxon>Sar</taxon>
        <taxon>Alveolata</taxon>
        <taxon>Dinophyceae</taxon>
        <taxon>Suessiales</taxon>
        <taxon>Symbiodiniaceae</taxon>
        <taxon>Symbiodinium</taxon>
    </lineage>
</organism>
<feature type="chain" id="PRO_5032614342" evidence="1">
    <location>
        <begin position="25"/>
        <end position="93"/>
    </location>
</feature>
<evidence type="ECO:0000313" key="2">
    <source>
        <dbReference type="EMBL" id="CAE7355732.1"/>
    </source>
</evidence>
<evidence type="ECO:0000313" key="3">
    <source>
        <dbReference type="Proteomes" id="UP000604046"/>
    </source>
</evidence>